<accession>A0A835Z461</accession>
<dbReference type="AlphaFoldDB" id="A0A835Z461"/>
<protein>
    <submittedName>
        <fullName evidence="2">Uncharacterized protein</fullName>
    </submittedName>
</protein>
<feature type="region of interest" description="Disordered" evidence="1">
    <location>
        <begin position="181"/>
        <end position="205"/>
    </location>
</feature>
<name>A0A835Z461_9STRA</name>
<gene>
    <name evidence="2" type="ORF">JKP88DRAFT_219329</name>
</gene>
<comment type="caution">
    <text evidence="2">The sequence shown here is derived from an EMBL/GenBank/DDBJ whole genome shotgun (WGS) entry which is preliminary data.</text>
</comment>
<keyword evidence="3" id="KW-1185">Reference proteome</keyword>
<reference evidence="2" key="1">
    <citation type="submission" date="2021-02" db="EMBL/GenBank/DDBJ databases">
        <title>First Annotated Genome of the Yellow-green Alga Tribonema minus.</title>
        <authorList>
            <person name="Mahan K.M."/>
        </authorList>
    </citation>
    <scope>NUCLEOTIDE SEQUENCE</scope>
    <source>
        <strain evidence="2">UTEX B ZZ1240</strain>
    </source>
</reference>
<evidence type="ECO:0000313" key="2">
    <source>
        <dbReference type="EMBL" id="KAG5185347.1"/>
    </source>
</evidence>
<dbReference type="EMBL" id="JAFCMP010000135">
    <property type="protein sequence ID" value="KAG5185347.1"/>
    <property type="molecule type" value="Genomic_DNA"/>
</dbReference>
<evidence type="ECO:0000256" key="1">
    <source>
        <dbReference type="SAM" id="MobiDB-lite"/>
    </source>
</evidence>
<organism evidence="2 3">
    <name type="scientific">Tribonema minus</name>
    <dbReference type="NCBI Taxonomy" id="303371"/>
    <lineage>
        <taxon>Eukaryota</taxon>
        <taxon>Sar</taxon>
        <taxon>Stramenopiles</taxon>
        <taxon>Ochrophyta</taxon>
        <taxon>PX clade</taxon>
        <taxon>Xanthophyceae</taxon>
        <taxon>Tribonematales</taxon>
        <taxon>Tribonemataceae</taxon>
        <taxon>Tribonema</taxon>
    </lineage>
</organism>
<evidence type="ECO:0000313" key="3">
    <source>
        <dbReference type="Proteomes" id="UP000664859"/>
    </source>
</evidence>
<proteinExistence type="predicted"/>
<dbReference type="Proteomes" id="UP000664859">
    <property type="component" value="Unassembled WGS sequence"/>
</dbReference>
<sequence>MGLASTDAQKAQAMRFIGSRKRAAETGKQPIADPEIVLDTELDLQKRTFKVVRARVASASEATLASIDSVLELQLEAAAPPLQAVDDAQQAGEPAADPTEAAADRLQALCGTFVSLNSLPAGLAGAAVMQEVYSLGYAVRVAASNIPGWKGTVAGRPLPLPATEDLLAVLGDLFGDAGAAKKKGVKNAAKSKSKSPPKRHKAKAK</sequence>